<comment type="pathway">
    <text evidence="1 8">Cofactor biosynthesis; (R)-pantothenate biosynthesis; (R)-pantothenate from (R)-pantoate and beta-alanine: step 1/1.</text>
</comment>
<feature type="binding site" evidence="8">
    <location>
        <position position="173"/>
    </location>
    <ligand>
        <name>ATP</name>
        <dbReference type="ChEBI" id="CHEBI:30616"/>
    </ligand>
</feature>
<dbReference type="Gene3D" id="3.40.50.620">
    <property type="entry name" value="HUPs"/>
    <property type="match status" value="1"/>
</dbReference>
<organism evidence="10 11">
    <name type="scientific">Thermoactinomyces mirandus</name>
    <dbReference type="NCBI Taxonomy" id="2756294"/>
    <lineage>
        <taxon>Bacteria</taxon>
        <taxon>Bacillati</taxon>
        <taxon>Bacillota</taxon>
        <taxon>Bacilli</taxon>
        <taxon>Bacillales</taxon>
        <taxon>Thermoactinomycetaceae</taxon>
        <taxon>Thermoactinomyces</taxon>
    </lineage>
</organism>
<feature type="binding site" evidence="8">
    <location>
        <position position="58"/>
    </location>
    <ligand>
        <name>beta-alanine</name>
        <dbReference type="ChEBI" id="CHEBI:57966"/>
    </ligand>
</feature>
<evidence type="ECO:0000256" key="8">
    <source>
        <dbReference type="HAMAP-Rule" id="MF_00158"/>
    </source>
</evidence>
<dbReference type="Gene3D" id="3.30.1300.10">
    <property type="entry name" value="Pantoate-beta-alanine ligase, C-terminal domain"/>
    <property type="match status" value="1"/>
</dbReference>
<dbReference type="NCBIfam" id="TIGR00018">
    <property type="entry name" value="panC"/>
    <property type="match status" value="1"/>
</dbReference>
<feature type="active site" description="Proton donor" evidence="8">
    <location>
        <position position="34"/>
    </location>
</feature>
<dbReference type="AlphaFoldDB" id="A0A7W1XSW6"/>
<evidence type="ECO:0000256" key="9">
    <source>
        <dbReference type="SAM" id="MobiDB-lite"/>
    </source>
</evidence>
<comment type="similarity">
    <text evidence="2 8">Belongs to the pantothenate synthetase family.</text>
</comment>
<dbReference type="Proteomes" id="UP000538292">
    <property type="component" value="Unassembled WGS sequence"/>
</dbReference>
<evidence type="ECO:0000256" key="5">
    <source>
        <dbReference type="ARBA" id="ARBA00022741"/>
    </source>
</evidence>
<comment type="function">
    <text evidence="8">Catalyzes the condensation of pantoate with beta-alanine in an ATP-dependent reaction via a pantoyl-adenylate intermediate.</text>
</comment>
<dbReference type="PANTHER" id="PTHR21299">
    <property type="entry name" value="CYTIDYLATE KINASE/PANTOATE-BETA-ALANINE LIGASE"/>
    <property type="match status" value="1"/>
</dbReference>
<dbReference type="InterPro" id="IPR004821">
    <property type="entry name" value="Cyt_trans-like"/>
</dbReference>
<keyword evidence="3 8" id="KW-0436">Ligase</keyword>
<sequence length="312" mass="35586">MKKIKTVADMRKELKQRKGIVGYVATMGFLHKGHLSLVERARQETDTVVMSIFVNPLQFGPNEDFDRYPRDLERDAQLAEQAGVDILFHPDVKEMYPDTPLTTVNVSQITERLCGVARPGHFTGVATVISKFFHIIQPDRAYFGLKDAQQVAVIEQMVRELHFPVTIVPCPIVREEDGLAMSSRNVYLSAEERKQALVLNQALKEAQELIDKGELLKADDLISYITWRIKSQPLAKIDYVETLSYPKLEPIERVDKQPSIVAIAAYFGKTRLIDNFLYLGKEDKHVSNDDERKNSPCHRNRSQSQLCGKHHN</sequence>
<protein>
    <recommendedName>
        <fullName evidence="8">Pantothenate synthetase</fullName>
        <shortName evidence="8">PS</shortName>
        <ecNumber evidence="8">6.3.2.1</ecNumber>
    </recommendedName>
    <alternativeName>
        <fullName evidence="8">Pantoate--beta-alanine ligase</fullName>
    </alternativeName>
    <alternativeName>
        <fullName evidence="8">Pantoate-activating enzyme</fullName>
    </alternativeName>
</protein>
<dbReference type="GO" id="GO:0004592">
    <property type="term" value="F:pantoate-beta-alanine ligase activity"/>
    <property type="evidence" value="ECO:0007669"/>
    <property type="project" value="UniProtKB-UniRule"/>
</dbReference>
<evidence type="ECO:0000256" key="3">
    <source>
        <dbReference type="ARBA" id="ARBA00022598"/>
    </source>
</evidence>
<keyword evidence="8" id="KW-0963">Cytoplasm</keyword>
<dbReference type="SUPFAM" id="SSF52374">
    <property type="entry name" value="Nucleotidylyl transferase"/>
    <property type="match status" value="1"/>
</dbReference>
<dbReference type="HAMAP" id="MF_00158">
    <property type="entry name" value="PanC"/>
    <property type="match status" value="1"/>
</dbReference>
<evidence type="ECO:0000256" key="6">
    <source>
        <dbReference type="ARBA" id="ARBA00022840"/>
    </source>
</evidence>
<name>A0A7W1XSW6_9BACL</name>
<dbReference type="FunFam" id="3.30.1300.10:FF:000001">
    <property type="entry name" value="Pantothenate synthetase"/>
    <property type="match status" value="1"/>
</dbReference>
<dbReference type="InterPro" id="IPR042176">
    <property type="entry name" value="Pantoate_ligase_C"/>
</dbReference>
<dbReference type="EMBL" id="JACEOL010000031">
    <property type="protein sequence ID" value="MBA4602581.1"/>
    <property type="molecule type" value="Genomic_DNA"/>
</dbReference>
<dbReference type="FunFam" id="3.40.50.620:FF:000013">
    <property type="entry name" value="Pantothenate synthetase"/>
    <property type="match status" value="1"/>
</dbReference>
<dbReference type="Pfam" id="PF02569">
    <property type="entry name" value="Pantoate_ligase"/>
    <property type="match status" value="1"/>
</dbReference>
<dbReference type="GO" id="GO:0015940">
    <property type="term" value="P:pantothenate biosynthetic process"/>
    <property type="evidence" value="ECO:0007669"/>
    <property type="project" value="UniProtKB-UniRule"/>
</dbReference>
<feature type="binding site" evidence="8">
    <location>
        <begin position="27"/>
        <end position="34"/>
    </location>
    <ligand>
        <name>ATP</name>
        <dbReference type="ChEBI" id="CHEBI:30616"/>
    </ligand>
</feature>
<accession>A0A7W1XSW6</accession>
<dbReference type="RefSeq" id="WP_181740265.1">
    <property type="nucleotide sequence ID" value="NZ_JACEOL010000031.1"/>
</dbReference>
<comment type="caution">
    <text evidence="10">The sequence shown here is derived from an EMBL/GenBank/DDBJ whole genome shotgun (WGS) entry which is preliminary data.</text>
</comment>
<comment type="catalytic activity">
    <reaction evidence="7 8">
        <text>(R)-pantoate + beta-alanine + ATP = (R)-pantothenate + AMP + diphosphate + H(+)</text>
        <dbReference type="Rhea" id="RHEA:10912"/>
        <dbReference type="ChEBI" id="CHEBI:15378"/>
        <dbReference type="ChEBI" id="CHEBI:15980"/>
        <dbReference type="ChEBI" id="CHEBI:29032"/>
        <dbReference type="ChEBI" id="CHEBI:30616"/>
        <dbReference type="ChEBI" id="CHEBI:33019"/>
        <dbReference type="ChEBI" id="CHEBI:57966"/>
        <dbReference type="ChEBI" id="CHEBI:456215"/>
        <dbReference type="EC" id="6.3.2.1"/>
    </reaction>
</comment>
<feature type="binding site" evidence="8">
    <location>
        <position position="58"/>
    </location>
    <ligand>
        <name>(R)-pantoate</name>
        <dbReference type="ChEBI" id="CHEBI:15980"/>
    </ligand>
</feature>
<evidence type="ECO:0000256" key="2">
    <source>
        <dbReference type="ARBA" id="ARBA00009256"/>
    </source>
</evidence>
<evidence type="ECO:0000256" key="7">
    <source>
        <dbReference type="ARBA" id="ARBA00048258"/>
    </source>
</evidence>
<dbReference type="GO" id="GO:0005524">
    <property type="term" value="F:ATP binding"/>
    <property type="evidence" value="ECO:0007669"/>
    <property type="project" value="UniProtKB-KW"/>
</dbReference>
<feature type="binding site" evidence="8">
    <location>
        <begin position="144"/>
        <end position="147"/>
    </location>
    <ligand>
        <name>ATP</name>
        <dbReference type="ChEBI" id="CHEBI:30616"/>
    </ligand>
</feature>
<keyword evidence="11" id="KW-1185">Reference proteome</keyword>
<evidence type="ECO:0000313" key="10">
    <source>
        <dbReference type="EMBL" id="MBA4602581.1"/>
    </source>
</evidence>
<comment type="subunit">
    <text evidence="8">Homodimer.</text>
</comment>
<dbReference type="CDD" id="cd00560">
    <property type="entry name" value="PanC"/>
    <property type="match status" value="1"/>
</dbReference>
<comment type="miscellaneous">
    <text evidence="8">The reaction proceeds by a bi uni uni bi ping pong mechanism.</text>
</comment>
<proteinExistence type="inferred from homology"/>
<dbReference type="GO" id="GO:0005829">
    <property type="term" value="C:cytosol"/>
    <property type="evidence" value="ECO:0007669"/>
    <property type="project" value="TreeGrafter"/>
</dbReference>
<gene>
    <name evidence="8" type="primary">panC</name>
    <name evidence="10" type="ORF">H2C83_09695</name>
</gene>
<feature type="binding site" evidence="8">
    <location>
        <position position="150"/>
    </location>
    <ligand>
        <name>(R)-pantoate</name>
        <dbReference type="ChEBI" id="CHEBI:15980"/>
    </ligand>
</feature>
<keyword evidence="6 8" id="KW-0067">ATP-binding</keyword>
<keyword evidence="5 8" id="KW-0547">Nucleotide-binding</keyword>
<feature type="binding site" evidence="8">
    <location>
        <begin position="181"/>
        <end position="184"/>
    </location>
    <ligand>
        <name>ATP</name>
        <dbReference type="ChEBI" id="CHEBI:30616"/>
    </ligand>
</feature>
<evidence type="ECO:0000256" key="1">
    <source>
        <dbReference type="ARBA" id="ARBA00004990"/>
    </source>
</evidence>
<evidence type="ECO:0000313" key="11">
    <source>
        <dbReference type="Proteomes" id="UP000538292"/>
    </source>
</evidence>
<dbReference type="InterPro" id="IPR003721">
    <property type="entry name" value="Pantoate_ligase"/>
</dbReference>
<dbReference type="NCBIfam" id="TIGR00125">
    <property type="entry name" value="cyt_tran_rel"/>
    <property type="match status" value="1"/>
</dbReference>
<feature type="region of interest" description="Disordered" evidence="9">
    <location>
        <begin position="286"/>
        <end position="312"/>
    </location>
</feature>
<reference evidence="10 11" key="1">
    <citation type="submission" date="2020-07" db="EMBL/GenBank/DDBJ databases">
        <title>Thermoactinomyces phylogeny.</title>
        <authorList>
            <person name="Dunlap C."/>
        </authorList>
    </citation>
    <scope>NUCLEOTIDE SEQUENCE [LARGE SCALE GENOMIC DNA]</scope>
    <source>
        <strain evidence="10 11">AMNI-1</strain>
    </source>
</reference>
<dbReference type="InterPro" id="IPR014729">
    <property type="entry name" value="Rossmann-like_a/b/a_fold"/>
</dbReference>
<evidence type="ECO:0000256" key="4">
    <source>
        <dbReference type="ARBA" id="ARBA00022655"/>
    </source>
</evidence>
<dbReference type="PANTHER" id="PTHR21299:SF1">
    <property type="entry name" value="PANTOATE--BETA-ALANINE LIGASE"/>
    <property type="match status" value="1"/>
</dbReference>
<comment type="subcellular location">
    <subcellularLocation>
        <location evidence="8">Cytoplasm</location>
    </subcellularLocation>
</comment>
<dbReference type="UniPathway" id="UPA00028">
    <property type="reaction ID" value="UER00005"/>
</dbReference>
<dbReference type="EC" id="6.3.2.1" evidence="8"/>
<keyword evidence="4 8" id="KW-0566">Pantothenate biosynthesis</keyword>